<dbReference type="CDD" id="cd00038">
    <property type="entry name" value="CAP_ED"/>
    <property type="match status" value="1"/>
</dbReference>
<feature type="transmembrane region" description="Helical" evidence="10">
    <location>
        <begin position="231"/>
        <end position="252"/>
    </location>
</feature>
<feature type="region of interest" description="Disordered" evidence="9">
    <location>
        <begin position="1229"/>
        <end position="1270"/>
    </location>
</feature>
<feature type="compositionally biased region" description="Polar residues" evidence="9">
    <location>
        <begin position="1785"/>
        <end position="1798"/>
    </location>
</feature>
<evidence type="ECO:0000256" key="8">
    <source>
        <dbReference type="ARBA" id="ARBA00023303"/>
    </source>
</evidence>
<feature type="domain" description="Cyclic nucleotide-binding" evidence="11">
    <location>
        <begin position="521"/>
        <end position="617"/>
    </location>
</feature>
<organism evidence="12 13">
    <name type="scientific">Hyalella azteca</name>
    <name type="common">Amphipod</name>
    <dbReference type="NCBI Taxonomy" id="294128"/>
    <lineage>
        <taxon>Eukaryota</taxon>
        <taxon>Metazoa</taxon>
        <taxon>Ecdysozoa</taxon>
        <taxon>Arthropoda</taxon>
        <taxon>Crustacea</taxon>
        <taxon>Multicrustacea</taxon>
        <taxon>Malacostraca</taxon>
        <taxon>Eumalacostraca</taxon>
        <taxon>Peracarida</taxon>
        <taxon>Amphipoda</taxon>
        <taxon>Senticaudata</taxon>
        <taxon>Talitrida</taxon>
        <taxon>Talitroidea</taxon>
        <taxon>Hyalellidae</taxon>
        <taxon>Hyalella</taxon>
    </lineage>
</organism>
<name>A0A979FQH8_HYAAZ</name>
<feature type="compositionally biased region" description="Polar residues" evidence="9">
    <location>
        <begin position="1719"/>
        <end position="1732"/>
    </location>
</feature>
<dbReference type="PANTHER" id="PTHR45638">
    <property type="entry name" value="CYCLIC NUCLEOTIDE-GATED CATION CHANNEL SUBUNIT A"/>
    <property type="match status" value="1"/>
</dbReference>
<dbReference type="SUPFAM" id="SSF81324">
    <property type="entry name" value="Voltage-gated potassium channels"/>
    <property type="match status" value="1"/>
</dbReference>
<dbReference type="InterPro" id="IPR018488">
    <property type="entry name" value="cNMP-bd_CS"/>
</dbReference>
<feature type="region of interest" description="Disordered" evidence="9">
    <location>
        <begin position="1687"/>
        <end position="1738"/>
    </location>
</feature>
<feature type="compositionally biased region" description="Low complexity" evidence="9">
    <location>
        <begin position="1143"/>
        <end position="1155"/>
    </location>
</feature>
<feature type="compositionally biased region" description="Polar residues" evidence="9">
    <location>
        <begin position="1243"/>
        <end position="1258"/>
    </location>
</feature>
<dbReference type="GO" id="GO:0016020">
    <property type="term" value="C:membrane"/>
    <property type="evidence" value="ECO:0007669"/>
    <property type="project" value="UniProtKB-SubCell"/>
</dbReference>
<feature type="compositionally biased region" description="Polar residues" evidence="9">
    <location>
        <begin position="1091"/>
        <end position="1101"/>
    </location>
</feature>
<feature type="compositionally biased region" description="Polar residues" evidence="9">
    <location>
        <begin position="1389"/>
        <end position="1400"/>
    </location>
</feature>
<dbReference type="Gene3D" id="1.10.287.630">
    <property type="entry name" value="Helix hairpin bin"/>
    <property type="match status" value="1"/>
</dbReference>
<dbReference type="FunFam" id="1.10.287.630:FF:000001">
    <property type="entry name" value="Cyclic nucleotide-gated channel alpha 3"/>
    <property type="match status" value="1"/>
</dbReference>
<feature type="transmembrane region" description="Helical" evidence="10">
    <location>
        <begin position="172"/>
        <end position="190"/>
    </location>
</feature>
<evidence type="ECO:0000256" key="6">
    <source>
        <dbReference type="ARBA" id="ARBA00023136"/>
    </source>
</evidence>
<keyword evidence="3 10" id="KW-0812">Transmembrane</keyword>
<feature type="compositionally biased region" description="Basic and acidic residues" evidence="9">
    <location>
        <begin position="1015"/>
        <end position="1037"/>
    </location>
</feature>
<evidence type="ECO:0000256" key="3">
    <source>
        <dbReference type="ARBA" id="ARBA00022692"/>
    </source>
</evidence>
<feature type="compositionally biased region" description="Basic and acidic residues" evidence="9">
    <location>
        <begin position="1078"/>
        <end position="1088"/>
    </location>
</feature>
<keyword evidence="7" id="KW-1071">Ligand-gated ion channel</keyword>
<evidence type="ECO:0000256" key="1">
    <source>
        <dbReference type="ARBA" id="ARBA00004141"/>
    </source>
</evidence>
<feature type="compositionally biased region" description="Basic and acidic residues" evidence="9">
    <location>
        <begin position="1229"/>
        <end position="1239"/>
    </location>
</feature>
<dbReference type="InterPro" id="IPR000595">
    <property type="entry name" value="cNMP-bd_dom"/>
</dbReference>
<evidence type="ECO:0000313" key="12">
    <source>
        <dbReference type="Proteomes" id="UP000694843"/>
    </source>
</evidence>
<dbReference type="Gene3D" id="1.10.287.70">
    <property type="match status" value="1"/>
</dbReference>
<feature type="region of interest" description="Disordered" evidence="9">
    <location>
        <begin position="1353"/>
        <end position="1405"/>
    </location>
</feature>
<feature type="region of interest" description="Disordered" evidence="9">
    <location>
        <begin position="756"/>
        <end position="781"/>
    </location>
</feature>
<reference evidence="13" key="1">
    <citation type="submission" date="2025-08" db="UniProtKB">
        <authorList>
            <consortium name="RefSeq"/>
        </authorList>
    </citation>
    <scope>IDENTIFICATION</scope>
    <source>
        <tissue evidence="13">Whole organism</tissue>
    </source>
</reference>
<feature type="compositionally biased region" description="Basic and acidic residues" evidence="9">
    <location>
        <begin position="959"/>
        <end position="971"/>
    </location>
</feature>
<keyword evidence="12" id="KW-1185">Reference proteome</keyword>
<feature type="compositionally biased region" description="Polar residues" evidence="9">
    <location>
        <begin position="1353"/>
        <end position="1364"/>
    </location>
</feature>
<feature type="region of interest" description="Disordered" evidence="9">
    <location>
        <begin position="942"/>
        <end position="1111"/>
    </location>
</feature>
<feature type="compositionally biased region" description="Basic and acidic residues" evidence="9">
    <location>
        <begin position="980"/>
        <end position="992"/>
    </location>
</feature>
<dbReference type="GO" id="GO:0044877">
    <property type="term" value="F:protein-containing complex binding"/>
    <property type="evidence" value="ECO:0007669"/>
    <property type="project" value="TreeGrafter"/>
</dbReference>
<dbReference type="PANTHER" id="PTHR45638:SF7">
    <property type="entry name" value="CYCLIC NUCLEOTIDE-GATED ION CHANNEL-LIKE, ISOFORM E"/>
    <property type="match status" value="1"/>
</dbReference>
<dbReference type="PROSITE" id="PS00888">
    <property type="entry name" value="CNMP_BINDING_1"/>
    <property type="match status" value="1"/>
</dbReference>
<feature type="region of interest" description="Disordered" evidence="9">
    <location>
        <begin position="644"/>
        <end position="677"/>
    </location>
</feature>
<dbReference type="SUPFAM" id="SSF51206">
    <property type="entry name" value="cAMP-binding domain-like"/>
    <property type="match status" value="1"/>
</dbReference>
<dbReference type="InterPro" id="IPR050866">
    <property type="entry name" value="CNG_cation_channel"/>
</dbReference>
<feature type="compositionally biased region" description="Basic and acidic residues" evidence="9">
    <location>
        <begin position="1102"/>
        <end position="1111"/>
    </location>
</feature>
<feature type="compositionally biased region" description="Low complexity" evidence="9">
    <location>
        <begin position="1704"/>
        <end position="1713"/>
    </location>
</feature>
<evidence type="ECO:0000256" key="10">
    <source>
        <dbReference type="SAM" id="Phobius"/>
    </source>
</evidence>
<dbReference type="RefSeq" id="XP_047738937.1">
    <property type="nucleotide sequence ID" value="XM_047882981.1"/>
</dbReference>
<dbReference type="OrthoDB" id="421226at2759"/>
<accession>A0A979FQH8</accession>
<keyword evidence="2" id="KW-0813">Transport</keyword>
<protein>
    <submittedName>
        <fullName evidence="13">Uncharacterized protein LOC108680747</fullName>
    </submittedName>
</protein>
<dbReference type="GeneID" id="108680747"/>
<feature type="region of interest" description="Disordered" evidence="9">
    <location>
        <begin position="1135"/>
        <end position="1159"/>
    </location>
</feature>
<evidence type="ECO:0000256" key="9">
    <source>
        <dbReference type="SAM" id="MobiDB-lite"/>
    </source>
</evidence>
<dbReference type="SMART" id="SM00100">
    <property type="entry name" value="cNMP"/>
    <property type="match status" value="1"/>
</dbReference>
<keyword evidence="6 10" id="KW-0472">Membrane</keyword>
<comment type="subcellular location">
    <subcellularLocation>
        <location evidence="1">Membrane</location>
        <topology evidence="1">Multi-pass membrane protein</topology>
    </subcellularLocation>
</comment>
<dbReference type="GO" id="GO:0005221">
    <property type="term" value="F:intracellularly cyclic nucleotide-activated monoatomic cation channel activity"/>
    <property type="evidence" value="ECO:0007669"/>
    <property type="project" value="InterPro"/>
</dbReference>
<dbReference type="Proteomes" id="UP000694843">
    <property type="component" value="Unplaced"/>
</dbReference>
<keyword evidence="8" id="KW-0407">Ion channel</keyword>
<dbReference type="KEGG" id="hazt:108680747"/>
<dbReference type="PROSITE" id="PS50042">
    <property type="entry name" value="CNMP_BINDING_3"/>
    <property type="match status" value="1"/>
</dbReference>
<evidence type="ECO:0000256" key="5">
    <source>
        <dbReference type="ARBA" id="ARBA00023065"/>
    </source>
</evidence>
<dbReference type="InterPro" id="IPR005821">
    <property type="entry name" value="Ion_trans_dom"/>
</dbReference>
<keyword evidence="5" id="KW-0406">Ion transport</keyword>
<proteinExistence type="predicted"/>
<feature type="region of interest" description="Disordered" evidence="9">
    <location>
        <begin position="1772"/>
        <end position="1798"/>
    </location>
</feature>
<evidence type="ECO:0000256" key="2">
    <source>
        <dbReference type="ARBA" id="ARBA00022448"/>
    </source>
</evidence>
<evidence type="ECO:0000256" key="7">
    <source>
        <dbReference type="ARBA" id="ARBA00023286"/>
    </source>
</evidence>
<feature type="region of interest" description="Disordered" evidence="9">
    <location>
        <begin position="296"/>
        <end position="318"/>
    </location>
</feature>
<feature type="transmembrane region" description="Helical" evidence="10">
    <location>
        <begin position="406"/>
        <end position="432"/>
    </location>
</feature>
<gene>
    <name evidence="13" type="primary">LOC108680747</name>
</gene>
<dbReference type="PROSITE" id="PS00889">
    <property type="entry name" value="CNMP_BINDING_2"/>
    <property type="match status" value="1"/>
</dbReference>
<feature type="compositionally biased region" description="Low complexity" evidence="9">
    <location>
        <begin position="1066"/>
        <end position="1077"/>
    </location>
</feature>
<feature type="compositionally biased region" description="Basic and acidic residues" evidence="9">
    <location>
        <begin position="1044"/>
        <end position="1060"/>
    </location>
</feature>
<evidence type="ECO:0000313" key="13">
    <source>
        <dbReference type="RefSeq" id="XP_047738937.1"/>
    </source>
</evidence>
<sequence>MKSNQRWLKLRTTVQLSGALSSSMNRVKPPLKREDSFITRFSTRQIAELQDTVDQADQEDESKNSSGSPNKVRRKWKKRHHLTVLNPYGNAYFYWLCVLTICVLYNLWTAIVRQSFPELQENYVPLWSALDISTDLVLVLDILVQYRTGYLEQGLIVYDSEKLSTHYRNSKFFFLDFIAVIPFDYFMMAMHGTAEKSYPMFRCPRFLKVYRVYNYYYMVESRTLYPNLWRVLNLVHILLLLAHWFGCFYFILSKAENFRGDWVYPYNARPEFQELSRQYLGSVYWSTLTLTTIGDLPTPETNKHNRTDDAAETSQPNDTQIEEFLAGTNITSTPMRGQEGFLRDKNEGPSEELAGDSFLLEEYTYVAAGENISGNNFTKNVLDSRTDLSVRDDAKRKKGKHKSRLLLIRTNTGYVFTIVSYLIGVFIFATIVGQVGNVITNRNANRLEFERLLDGAKLYMRHHKVPREMQRRVQRWYDYSWSRGRIQGGGDINSALGLLPDKLRTELALHVNLCTLKKVSIFKECQPEFLHDLVLKMKAYIFTPGDLICRKGEVAREMFIIADGILEVISETGKVLTTMKAGDFFGEIGILNLDGLNKRTADVRSVGYSELFSLSREDVLTAMKDYPEAQEILQSLGRKRLMDARHNSKSCSSSSSKHDSPSPTRENGPEEKPTKRIVSKIRSDVSAFRNAFRKSRAMTRETEAVEMESIAIDGKSNAMSDTPVVKRILRRFGRDESGCSSDTSSGIVRGVLKRMSRVTSDDTHPATTQRRSSMDEPQGVLGAGLPLIERLRLLKEKEEREERERASKPVNKLKVEVVEEEPEVIGAGLPLFARLKLLKAKEDRLERERQQSEKANASRLTRPARFLPTSSIAKETTVVSVPSFDSSKETKVSIMASNNDTNSNETVKDKACDASMTNITAKKTLGPLKALRKAVLEKNPNGDQIILPDTIGGTTINDLNKDTNPKVENKESNNGTSNEKSSEDNKSFRRELTIPTITTDDAPAMPSLDSTIAGKVDDPEDLPKEGVQRSDSFRRAMGEGLFGSEKDMNIKKCEVDTGSKERKRSFSSTSSTSSSSLSKKESSDEKVTDPPTHNEQPQTVETKTDSEKDNVVVKEINTKDDGCLKENLVTQPIQPKFLKVPSDETPPSLSSPESSDTAERRVLKSILKKMSNQEAKSEFMRVSDLRKLMRAPTVEGYAARRAKFNKSVSFQRKTLNSPPYTGTIEDALRRNSTSEDGRLSHSLMRQTSVTSPSSNQRGRNAIKFSEPKDGLSADSMSKLITRLGSAGKDPRPISESEALAHGVGIILQNKMADIESAWETRMAALHQEIVDRDATIRRLADFMNSMGVPDTTVNSLVSSANESDPVNEPSALEASERNGLVRRADSEQLRGSSFDASNSGSDEEEPLFMRCTSIESIIHHSPNDTVGTRKIPISPQPQSWPQQRFSANEVVDRRRGQLSARSHSIVEFESSTDDDVYSFSSDDEHVIVVTPEPDVPEEMTIDEDFIDGYLEEEEEENQLDQVEKGLKSNKLNSKDWEVQMLAQKLADEQRTVARRVDRDIATGKLRSELADVHSALATEDLDDLTDRDVVSLQTFVKSQRDSLKPYIRLYSLEERPVLDEEFCSLYRSYSQNILTRTTELEKSGRSHKPIHQLMNTLASLTLPERFLLDRLHHSRERFRRLAKQRSLGDEPFSTTGSKKFSALRENSSNNAAFRRSRSMCSPPNSTETSPKFTRSPLRGPSPVLEIANETRSGPATVSAMFANLQRSMTNLTSGSRARGLGPRSMTLQESQPILYSSR</sequence>
<feature type="transmembrane region" description="Helical" evidence="10">
    <location>
        <begin position="92"/>
        <end position="111"/>
    </location>
</feature>
<evidence type="ECO:0000259" key="11">
    <source>
        <dbReference type="PROSITE" id="PS50042"/>
    </source>
</evidence>
<dbReference type="Pfam" id="PF00520">
    <property type="entry name" value="Ion_trans"/>
    <property type="match status" value="1"/>
</dbReference>
<evidence type="ECO:0000256" key="4">
    <source>
        <dbReference type="ARBA" id="ARBA00022989"/>
    </source>
</evidence>
<dbReference type="Gene3D" id="2.60.120.10">
    <property type="entry name" value="Jelly Rolls"/>
    <property type="match status" value="1"/>
</dbReference>
<feature type="region of interest" description="Disordered" evidence="9">
    <location>
        <begin position="52"/>
        <end position="73"/>
    </location>
</feature>
<dbReference type="InterPro" id="IPR014710">
    <property type="entry name" value="RmlC-like_jellyroll"/>
</dbReference>
<keyword evidence="4 10" id="KW-1133">Transmembrane helix</keyword>
<dbReference type="InterPro" id="IPR018490">
    <property type="entry name" value="cNMP-bd_dom_sf"/>
</dbReference>
<dbReference type="Pfam" id="PF00027">
    <property type="entry name" value="cNMP_binding"/>
    <property type="match status" value="1"/>
</dbReference>